<dbReference type="PROSITE" id="PS51352">
    <property type="entry name" value="THIOREDOXIN_2"/>
    <property type="match status" value="1"/>
</dbReference>
<proteinExistence type="predicted"/>
<evidence type="ECO:0000259" key="1">
    <source>
        <dbReference type="PROSITE" id="PS51352"/>
    </source>
</evidence>
<keyword evidence="2" id="KW-0456">Lyase</keyword>
<organism evidence="2">
    <name type="scientific">Yersinia enterocolitica W22703</name>
    <dbReference type="NCBI Taxonomy" id="913028"/>
    <lineage>
        <taxon>Bacteria</taxon>
        <taxon>Pseudomonadati</taxon>
        <taxon>Pseudomonadota</taxon>
        <taxon>Gammaproteobacteria</taxon>
        <taxon>Enterobacterales</taxon>
        <taxon>Yersiniaceae</taxon>
        <taxon>Yersinia</taxon>
    </lineage>
</organism>
<accession>F4MXE5</accession>
<dbReference type="CDD" id="cd03011">
    <property type="entry name" value="TlpA_like_ScsD_MtbDsbE"/>
    <property type="match status" value="1"/>
</dbReference>
<evidence type="ECO:0000313" key="2">
    <source>
        <dbReference type="EMBL" id="CBX70503.1"/>
    </source>
</evidence>
<name>F4MXE5_YEREN</name>
<dbReference type="AlphaFoldDB" id="F4MXE5"/>
<dbReference type="Pfam" id="PF00578">
    <property type="entry name" value="AhpC-TSA"/>
    <property type="match status" value="1"/>
</dbReference>
<dbReference type="GO" id="GO:0016491">
    <property type="term" value="F:oxidoreductase activity"/>
    <property type="evidence" value="ECO:0007669"/>
    <property type="project" value="InterPro"/>
</dbReference>
<dbReference type="InterPro" id="IPR036249">
    <property type="entry name" value="Thioredoxin-like_sf"/>
</dbReference>
<dbReference type="EMBL" id="FR718531">
    <property type="protein sequence ID" value="CBX70503.1"/>
    <property type="molecule type" value="Genomic_DNA"/>
</dbReference>
<feature type="domain" description="Thioredoxin" evidence="1">
    <location>
        <begin position="31"/>
        <end position="156"/>
    </location>
</feature>
<dbReference type="PANTHER" id="PTHR42852">
    <property type="entry name" value="THIOL:DISULFIDE INTERCHANGE PROTEIN DSBE"/>
    <property type="match status" value="1"/>
</dbReference>
<dbReference type="Gene3D" id="3.40.30.10">
    <property type="entry name" value="Glutaredoxin"/>
    <property type="match status" value="1"/>
</dbReference>
<dbReference type="GO" id="GO:0004139">
    <property type="term" value="F:deoxyribose-phosphate aldolase activity"/>
    <property type="evidence" value="ECO:0007669"/>
    <property type="project" value="UniProtKB-EC"/>
</dbReference>
<dbReference type="InterPro" id="IPR000866">
    <property type="entry name" value="AhpC/TSA"/>
</dbReference>
<reference evidence="2" key="1">
    <citation type="journal article" date="2011" name="BMC Genomics">
        <title>Shotgun sequencing of Yersinia enterocolitica strain W22703 (biotype 2, serotype O:9): genomic evidence for oscillation between invertebrates and mammals.</title>
        <authorList>
            <person name="Fuchs T.M."/>
            <person name="Brandt K."/>
            <person name="Starke M."/>
            <person name="Rattei T."/>
        </authorList>
    </citation>
    <scope>NUCLEOTIDE SEQUENCE</scope>
</reference>
<dbReference type="EC" id="4.1.2.4" evidence="2"/>
<dbReference type="GO" id="GO:0008712">
    <property type="term" value="F:ADP-glyceromanno-heptose 6-epimerase activity"/>
    <property type="evidence" value="ECO:0007669"/>
    <property type="project" value="UniProtKB-EC"/>
</dbReference>
<dbReference type="InterPro" id="IPR013766">
    <property type="entry name" value="Thioredoxin_domain"/>
</dbReference>
<sequence>MNRLKRWGKELMVLLLLVVVVSVTMDWLRSPQAPANWPDTPRQTLAGKAVSLSEMSQEKPLLIYFWATWCGVCKFTTPSVNQLVQEGENVLTVALRSGDPAQVETWLRKKGYQLPVINDPQGELSAQWQINVTPTVVILYQGKNGTTHQRLDQLLGDETAPVAGVLLT</sequence>
<gene>
    <name evidence="2" type="ORF">YEW_AV04330</name>
</gene>
<dbReference type="SUPFAM" id="SSF52833">
    <property type="entry name" value="Thioredoxin-like"/>
    <property type="match status" value="1"/>
</dbReference>
<keyword evidence="2" id="KW-0413">Isomerase</keyword>
<dbReference type="InterPro" id="IPR050553">
    <property type="entry name" value="Thioredoxin_ResA/DsbE_sf"/>
</dbReference>
<dbReference type="EC" id="5.1.3.20" evidence="2"/>
<dbReference type="PANTHER" id="PTHR42852:SF17">
    <property type="entry name" value="THIOREDOXIN-LIKE PROTEIN HI_1115"/>
    <property type="match status" value="1"/>
</dbReference>
<protein>
    <submittedName>
        <fullName evidence="2">Thioredoxin-like protein HI1115</fullName>
        <ecNumber evidence="2">4.1.2.4</ecNumber>
        <ecNumber evidence="2">5.1.3.20</ecNumber>
    </submittedName>
</protein>
<dbReference type="GO" id="GO:0016209">
    <property type="term" value="F:antioxidant activity"/>
    <property type="evidence" value="ECO:0007669"/>
    <property type="project" value="InterPro"/>
</dbReference>